<sequence>MVIAIHIDNICLYILNFGYKFNNSKKELNMMNKYIKQSSALVLGASLLLGACGNEDDKSVDYSEVKTDATQAIETAQKEVKGDLESISFDYDDKEKKWAYDVNLRDGNESHEVTVDAVSNKVLKKESEKENDKETTINYKDVTPVEDIIEVAKKEYNGDVKEWSLDEDDGVVKYDVELAKDGKSKEFEIDAKTKKIIK</sequence>
<feature type="domain" description="PepSY" evidence="1">
    <location>
        <begin position="69"/>
        <end position="126"/>
    </location>
</feature>
<dbReference type="AlphaFoldDB" id="A0A327ZQU0"/>
<dbReference type="EMBL" id="PZJH01000003">
    <property type="protein sequence ID" value="RAK44662.1"/>
    <property type="molecule type" value="Genomic_DNA"/>
</dbReference>
<keyword evidence="3" id="KW-1185">Reference proteome</keyword>
<dbReference type="InterPro" id="IPR025711">
    <property type="entry name" value="PepSY"/>
</dbReference>
<dbReference type="Pfam" id="PF03413">
    <property type="entry name" value="PepSY"/>
    <property type="match status" value="2"/>
</dbReference>
<dbReference type="Gene3D" id="3.10.450.40">
    <property type="match status" value="2"/>
</dbReference>
<gene>
    <name evidence="2" type="ORF">BHU61_08085</name>
</gene>
<evidence type="ECO:0000259" key="1">
    <source>
        <dbReference type="Pfam" id="PF03413"/>
    </source>
</evidence>
<comment type="caution">
    <text evidence="2">The sequence shown here is derived from an EMBL/GenBank/DDBJ whole genome shotgun (WGS) entry which is preliminary data.</text>
</comment>
<dbReference type="Proteomes" id="UP000249808">
    <property type="component" value="Unassembled WGS sequence"/>
</dbReference>
<accession>A0A327ZQU0</accession>
<name>A0A327ZQU0_9STAP</name>
<evidence type="ECO:0000313" key="2">
    <source>
        <dbReference type="EMBL" id="RAK44662.1"/>
    </source>
</evidence>
<protein>
    <recommendedName>
        <fullName evidence="1">PepSY domain-containing protein</fullName>
    </recommendedName>
</protein>
<organism evidence="2 3">
    <name type="scientific">Macrococcus epidermidis</name>
    <dbReference type="NCBI Taxonomy" id="1902580"/>
    <lineage>
        <taxon>Bacteria</taxon>
        <taxon>Bacillati</taxon>
        <taxon>Bacillota</taxon>
        <taxon>Bacilli</taxon>
        <taxon>Bacillales</taxon>
        <taxon>Staphylococcaceae</taxon>
        <taxon>Macrococcus</taxon>
    </lineage>
</organism>
<reference evidence="2 3" key="1">
    <citation type="journal article" date="2018" name="Front. Microbiol.">
        <title>Description and Comparative Genomics of Macrococcus caseolyticus subsp. hominis subsp. nov., Macrococcus goetzii sp. nov., Macrococcus epidermidis sp. nov., and Macrococcus bohemicus sp. nov., Novel Macrococci From Human Clinical Material With Virulence Potential and Suspected Uptake of Foreign DNA by Natural Transformation.</title>
        <authorList>
            <person name="Maslanova I."/>
            <person name="Wertheimer Z."/>
            <person name="Sedlacek I."/>
            <person name="Svec P."/>
            <person name="Indrakova A."/>
            <person name="Kovarovic V."/>
            <person name="Schumann P."/>
            <person name="Sproer C."/>
            <person name="Kralova S."/>
            <person name="Sedo O."/>
            <person name="Kristofova L."/>
            <person name="Vrbovska V."/>
            <person name="Fuzik T."/>
            <person name="Petras P."/>
            <person name="Zdrahal Z."/>
            <person name="Ruzickova V."/>
            <person name="Doskar J."/>
            <person name="Pantucek R."/>
        </authorList>
    </citation>
    <scope>NUCLEOTIDE SEQUENCE [LARGE SCALE GENOMIC DNA]</scope>
    <source>
        <strain evidence="2 3">01/688</strain>
    </source>
</reference>
<feature type="domain" description="PepSY" evidence="1">
    <location>
        <begin position="145"/>
        <end position="198"/>
    </location>
</feature>
<evidence type="ECO:0000313" key="3">
    <source>
        <dbReference type="Proteomes" id="UP000249808"/>
    </source>
</evidence>
<proteinExistence type="predicted"/>